<reference evidence="4" key="1">
    <citation type="journal article" date="2021" name="Microb. Physiol.">
        <title>Proteogenomic Insights into the Physiology of Marine, Sulfate-Reducing, Filamentous Desulfonema limicola and Desulfonema magnum.</title>
        <authorList>
            <person name="Schnaars V."/>
            <person name="Wohlbrand L."/>
            <person name="Scheve S."/>
            <person name="Hinrichs C."/>
            <person name="Reinhardt R."/>
            <person name="Rabus R."/>
        </authorList>
    </citation>
    <scope>NUCLEOTIDE SEQUENCE</scope>
    <source>
        <strain evidence="4">5ac10</strain>
    </source>
</reference>
<evidence type="ECO:0000256" key="2">
    <source>
        <dbReference type="PROSITE-ProRule" id="PRU00169"/>
    </source>
</evidence>
<gene>
    <name evidence="4" type="primary">rrf</name>
    <name evidence="4" type="ORF">dnl_49610</name>
</gene>
<dbReference type="SMART" id="SM00448">
    <property type="entry name" value="REC"/>
    <property type="match status" value="1"/>
</dbReference>
<evidence type="ECO:0000313" key="4">
    <source>
        <dbReference type="EMBL" id="QTA82584.1"/>
    </source>
</evidence>
<dbReference type="InterPro" id="IPR001789">
    <property type="entry name" value="Sig_transdc_resp-reg_receiver"/>
</dbReference>
<keyword evidence="5" id="KW-1185">Reference proteome</keyword>
<accession>A0A975BC81</accession>
<organism evidence="4 5">
    <name type="scientific">Desulfonema limicola</name>
    <dbReference type="NCBI Taxonomy" id="45656"/>
    <lineage>
        <taxon>Bacteria</taxon>
        <taxon>Pseudomonadati</taxon>
        <taxon>Thermodesulfobacteriota</taxon>
        <taxon>Desulfobacteria</taxon>
        <taxon>Desulfobacterales</taxon>
        <taxon>Desulfococcaceae</taxon>
        <taxon>Desulfonema</taxon>
    </lineage>
</organism>
<evidence type="ECO:0000259" key="3">
    <source>
        <dbReference type="PROSITE" id="PS50110"/>
    </source>
</evidence>
<dbReference type="PANTHER" id="PTHR44591">
    <property type="entry name" value="STRESS RESPONSE REGULATOR PROTEIN 1"/>
    <property type="match status" value="1"/>
</dbReference>
<keyword evidence="1 2" id="KW-0597">Phosphoprotein</keyword>
<dbReference type="KEGG" id="dli:dnl_49610"/>
<dbReference type="InterPro" id="IPR054815">
    <property type="entry name" value="DVU0259-like"/>
</dbReference>
<dbReference type="AlphaFoldDB" id="A0A975BC81"/>
<dbReference type="NCBIfam" id="NF045717">
    <property type="entry name" value="DVU0259_DivK"/>
    <property type="match status" value="1"/>
</dbReference>
<protein>
    <submittedName>
        <fullName evidence="4">Response regulator protein</fullName>
    </submittedName>
</protein>
<dbReference type="InterPro" id="IPR050595">
    <property type="entry name" value="Bact_response_regulator"/>
</dbReference>
<evidence type="ECO:0000313" key="5">
    <source>
        <dbReference type="Proteomes" id="UP000663720"/>
    </source>
</evidence>
<dbReference type="RefSeq" id="WP_207688496.1">
    <property type="nucleotide sequence ID" value="NZ_CP061799.1"/>
</dbReference>
<dbReference type="Pfam" id="PF00072">
    <property type="entry name" value="Response_reg"/>
    <property type="match status" value="1"/>
</dbReference>
<dbReference type="Proteomes" id="UP000663720">
    <property type="component" value="Chromosome"/>
</dbReference>
<dbReference type="PANTHER" id="PTHR44591:SF3">
    <property type="entry name" value="RESPONSE REGULATORY DOMAIN-CONTAINING PROTEIN"/>
    <property type="match status" value="1"/>
</dbReference>
<dbReference type="InterPro" id="IPR011006">
    <property type="entry name" value="CheY-like_superfamily"/>
</dbReference>
<dbReference type="Gene3D" id="3.40.50.2300">
    <property type="match status" value="1"/>
</dbReference>
<sequence length="120" mass="13480">MAKKVLIVDDDPIIVKYLKNVLEDNGYESCSASNGKEAYEVLKAEKPDMITLDLEMPEEWGTRFFRKITKEDEYKDIPALVISGLPGRHLALKNVVGSMSKPFDPDKVIAVIRKTIGDPK</sequence>
<name>A0A975BC81_9BACT</name>
<proteinExistence type="predicted"/>
<feature type="modified residue" description="4-aspartylphosphate" evidence="2">
    <location>
        <position position="53"/>
    </location>
</feature>
<dbReference type="EMBL" id="CP061799">
    <property type="protein sequence ID" value="QTA82584.1"/>
    <property type="molecule type" value="Genomic_DNA"/>
</dbReference>
<dbReference type="GO" id="GO:0000160">
    <property type="term" value="P:phosphorelay signal transduction system"/>
    <property type="evidence" value="ECO:0007669"/>
    <property type="project" value="InterPro"/>
</dbReference>
<dbReference type="SUPFAM" id="SSF52172">
    <property type="entry name" value="CheY-like"/>
    <property type="match status" value="1"/>
</dbReference>
<dbReference type="PROSITE" id="PS50110">
    <property type="entry name" value="RESPONSE_REGULATORY"/>
    <property type="match status" value="1"/>
</dbReference>
<evidence type="ECO:0000256" key="1">
    <source>
        <dbReference type="ARBA" id="ARBA00022553"/>
    </source>
</evidence>
<feature type="domain" description="Response regulatory" evidence="3">
    <location>
        <begin position="4"/>
        <end position="116"/>
    </location>
</feature>